<evidence type="ECO:0000256" key="2">
    <source>
        <dbReference type="RuleBase" id="RU003707"/>
    </source>
</evidence>
<dbReference type="Proteomes" id="UP000198994">
    <property type="component" value="Unassembled WGS sequence"/>
</dbReference>
<sequence>MADGAGAELNGVVRFEVKGAIALITLDRPDQRNCINAEVAGALRAAIRRLEADPSLRVGVLCGNGRVFCAGMDLKALSEGKVEEVLFGEGRFAGIVSLERRKPLIAAVQGAALAGGLEIMLSCDMAVAEEGTRFGIPEARIGLVAAAGGVFRLAQRIPPARARELVLTGAPFTTDEALAWGLLNRVVPEGEARAAALALAEEVLKSAPESVTEGLRLARLLELEAEQRAWPVSDDIIRRLMVSADAMEGARAFIEKRPPVWSTPGDVTD</sequence>
<protein>
    <submittedName>
        <fullName evidence="3">Enoyl-CoA hydratase/carnithine racemase</fullName>
    </submittedName>
</protein>
<accession>A0A1G7G669</accession>
<dbReference type="GO" id="GO:0003824">
    <property type="term" value="F:catalytic activity"/>
    <property type="evidence" value="ECO:0007669"/>
    <property type="project" value="InterPro"/>
</dbReference>
<dbReference type="PROSITE" id="PS00166">
    <property type="entry name" value="ENOYL_COA_HYDRATASE"/>
    <property type="match status" value="1"/>
</dbReference>
<comment type="similarity">
    <text evidence="1 2">Belongs to the enoyl-CoA hydratase/isomerase family.</text>
</comment>
<dbReference type="PANTHER" id="PTHR43802">
    <property type="entry name" value="ENOYL-COA HYDRATASE"/>
    <property type="match status" value="1"/>
</dbReference>
<dbReference type="RefSeq" id="WP_207545841.1">
    <property type="nucleotide sequence ID" value="NZ_FNAV01000008.1"/>
</dbReference>
<dbReference type="STRING" id="282683.SAMN04488105_108151"/>
<dbReference type="InterPro" id="IPR014748">
    <property type="entry name" value="Enoyl-CoA_hydra_C"/>
</dbReference>
<organism evidence="3 4">
    <name type="scientific">Salipiger thiooxidans</name>
    <dbReference type="NCBI Taxonomy" id="282683"/>
    <lineage>
        <taxon>Bacteria</taxon>
        <taxon>Pseudomonadati</taxon>
        <taxon>Pseudomonadota</taxon>
        <taxon>Alphaproteobacteria</taxon>
        <taxon>Rhodobacterales</taxon>
        <taxon>Roseobacteraceae</taxon>
        <taxon>Salipiger</taxon>
    </lineage>
</organism>
<evidence type="ECO:0000313" key="4">
    <source>
        <dbReference type="Proteomes" id="UP000198994"/>
    </source>
</evidence>
<dbReference type="PANTHER" id="PTHR43802:SF1">
    <property type="entry name" value="IP11341P-RELATED"/>
    <property type="match status" value="1"/>
</dbReference>
<dbReference type="SUPFAM" id="SSF52096">
    <property type="entry name" value="ClpP/crotonase"/>
    <property type="match status" value="1"/>
</dbReference>
<dbReference type="InterPro" id="IPR029045">
    <property type="entry name" value="ClpP/crotonase-like_dom_sf"/>
</dbReference>
<keyword evidence="4" id="KW-1185">Reference proteome</keyword>
<name>A0A1G7G669_9RHOB</name>
<proteinExistence type="inferred from homology"/>
<dbReference type="InterPro" id="IPR001753">
    <property type="entry name" value="Enoyl-CoA_hydra/iso"/>
</dbReference>
<gene>
    <name evidence="3" type="ORF">SAMN04488105_108151</name>
</gene>
<dbReference type="Gene3D" id="3.90.226.10">
    <property type="entry name" value="2-enoyl-CoA Hydratase, Chain A, domain 1"/>
    <property type="match status" value="1"/>
</dbReference>
<evidence type="ECO:0000256" key="1">
    <source>
        <dbReference type="ARBA" id="ARBA00005254"/>
    </source>
</evidence>
<reference evidence="4" key="1">
    <citation type="submission" date="2016-10" db="EMBL/GenBank/DDBJ databases">
        <authorList>
            <person name="Varghese N."/>
            <person name="Submissions S."/>
        </authorList>
    </citation>
    <scope>NUCLEOTIDE SEQUENCE [LARGE SCALE GENOMIC DNA]</scope>
    <source>
        <strain evidence="4">DSM 10146</strain>
    </source>
</reference>
<dbReference type="Pfam" id="PF00378">
    <property type="entry name" value="ECH_1"/>
    <property type="match status" value="1"/>
</dbReference>
<dbReference type="CDD" id="cd06558">
    <property type="entry name" value="crotonase-like"/>
    <property type="match status" value="1"/>
</dbReference>
<evidence type="ECO:0000313" key="3">
    <source>
        <dbReference type="EMBL" id="SDE83575.1"/>
    </source>
</evidence>
<dbReference type="EMBL" id="FNAV01000008">
    <property type="protein sequence ID" value="SDE83575.1"/>
    <property type="molecule type" value="Genomic_DNA"/>
</dbReference>
<dbReference type="InterPro" id="IPR018376">
    <property type="entry name" value="Enoyl-CoA_hyd/isom_CS"/>
</dbReference>
<dbReference type="AlphaFoldDB" id="A0A1G7G669"/>
<dbReference type="Gene3D" id="1.10.12.10">
    <property type="entry name" value="Lyase 2-enoyl-coa Hydratase, Chain A, domain 2"/>
    <property type="match status" value="1"/>
</dbReference>